<feature type="transmembrane region" description="Helical" evidence="8">
    <location>
        <begin position="98"/>
        <end position="117"/>
    </location>
</feature>
<dbReference type="PANTHER" id="PTHR33908">
    <property type="entry name" value="MANNOSYLTRANSFERASE YKCB-RELATED"/>
    <property type="match status" value="1"/>
</dbReference>
<dbReference type="EMBL" id="LCBC01000008">
    <property type="protein sequence ID" value="KKS04239.1"/>
    <property type="molecule type" value="Genomic_DNA"/>
</dbReference>
<keyword evidence="5 8" id="KW-0812">Transmembrane</keyword>
<evidence type="ECO:0000256" key="4">
    <source>
        <dbReference type="ARBA" id="ARBA00022679"/>
    </source>
</evidence>
<evidence type="ECO:0000256" key="8">
    <source>
        <dbReference type="SAM" id="Phobius"/>
    </source>
</evidence>
<evidence type="ECO:0000256" key="3">
    <source>
        <dbReference type="ARBA" id="ARBA00022676"/>
    </source>
</evidence>
<evidence type="ECO:0000313" key="10">
    <source>
        <dbReference type="EMBL" id="KKS04239.1"/>
    </source>
</evidence>
<keyword evidence="7 8" id="KW-0472">Membrane</keyword>
<dbReference type="InterPro" id="IPR038731">
    <property type="entry name" value="RgtA/B/C-like"/>
</dbReference>
<evidence type="ECO:0000256" key="1">
    <source>
        <dbReference type="ARBA" id="ARBA00004651"/>
    </source>
</evidence>
<proteinExistence type="predicted"/>
<feature type="transmembrane region" description="Helical" evidence="8">
    <location>
        <begin position="273"/>
        <end position="293"/>
    </location>
</feature>
<name>A0A0G0VTN7_9BACT</name>
<feature type="domain" description="Glycosyltransferase RgtA/B/C/D-like" evidence="9">
    <location>
        <begin position="40"/>
        <end position="204"/>
    </location>
</feature>
<feature type="transmembrane region" description="Helical" evidence="8">
    <location>
        <begin position="305"/>
        <end position="324"/>
    </location>
</feature>
<feature type="transmembrane region" description="Helical" evidence="8">
    <location>
        <begin position="152"/>
        <end position="178"/>
    </location>
</feature>
<dbReference type="GO" id="GO:0009103">
    <property type="term" value="P:lipopolysaccharide biosynthetic process"/>
    <property type="evidence" value="ECO:0007669"/>
    <property type="project" value="UniProtKB-ARBA"/>
</dbReference>
<feature type="transmembrane region" description="Helical" evidence="8">
    <location>
        <begin position="60"/>
        <end position="78"/>
    </location>
</feature>
<dbReference type="Pfam" id="PF13231">
    <property type="entry name" value="PMT_2"/>
    <property type="match status" value="1"/>
</dbReference>
<comment type="caution">
    <text evidence="10">The sequence shown here is derived from an EMBL/GenBank/DDBJ whole genome shotgun (WGS) entry which is preliminary data.</text>
</comment>
<protein>
    <recommendedName>
        <fullName evidence="9">Glycosyltransferase RgtA/B/C/D-like domain-containing protein</fullName>
    </recommendedName>
</protein>
<reference evidence="10 11" key="1">
    <citation type="journal article" date="2015" name="Nature">
        <title>rRNA introns, odd ribosomes, and small enigmatic genomes across a large radiation of phyla.</title>
        <authorList>
            <person name="Brown C.T."/>
            <person name="Hug L.A."/>
            <person name="Thomas B.C."/>
            <person name="Sharon I."/>
            <person name="Castelle C.J."/>
            <person name="Singh A."/>
            <person name="Wilkins M.J."/>
            <person name="Williams K.H."/>
            <person name="Banfield J.F."/>
        </authorList>
    </citation>
    <scope>NUCLEOTIDE SEQUENCE [LARGE SCALE GENOMIC DNA]</scope>
</reference>
<feature type="transmembrane region" description="Helical" evidence="8">
    <location>
        <begin position="242"/>
        <end position="261"/>
    </location>
</feature>
<evidence type="ECO:0000256" key="7">
    <source>
        <dbReference type="ARBA" id="ARBA00023136"/>
    </source>
</evidence>
<keyword evidence="3" id="KW-0328">Glycosyltransferase</keyword>
<keyword evidence="4" id="KW-0808">Transferase</keyword>
<organism evidence="10 11">
    <name type="scientific">Candidatus Curtissbacteria bacterium GW2011_GWA2_41_24</name>
    <dbReference type="NCBI Taxonomy" id="1618411"/>
    <lineage>
        <taxon>Bacteria</taxon>
        <taxon>Candidatus Curtissiibacteriota</taxon>
    </lineage>
</organism>
<dbReference type="GO" id="GO:0016763">
    <property type="term" value="F:pentosyltransferase activity"/>
    <property type="evidence" value="ECO:0007669"/>
    <property type="project" value="TreeGrafter"/>
</dbReference>
<feature type="transmembrane region" description="Helical" evidence="8">
    <location>
        <begin position="184"/>
        <end position="207"/>
    </location>
</feature>
<keyword evidence="6 8" id="KW-1133">Transmembrane helix</keyword>
<dbReference type="AlphaFoldDB" id="A0A0G0VTN7"/>
<dbReference type="PANTHER" id="PTHR33908:SF11">
    <property type="entry name" value="MEMBRANE PROTEIN"/>
    <property type="match status" value="1"/>
</dbReference>
<evidence type="ECO:0000256" key="2">
    <source>
        <dbReference type="ARBA" id="ARBA00022475"/>
    </source>
</evidence>
<dbReference type="InterPro" id="IPR050297">
    <property type="entry name" value="LipidA_mod_glycosyltrf_83"/>
</dbReference>
<accession>A0A0G0VTN7</accession>
<comment type="subcellular location">
    <subcellularLocation>
        <location evidence="1">Cell membrane</location>
        <topology evidence="1">Multi-pass membrane protein</topology>
    </subcellularLocation>
</comment>
<feature type="transmembrane region" description="Helical" evidence="8">
    <location>
        <begin position="330"/>
        <end position="351"/>
    </location>
</feature>
<evidence type="ECO:0000259" key="9">
    <source>
        <dbReference type="Pfam" id="PF13231"/>
    </source>
</evidence>
<dbReference type="Proteomes" id="UP000034493">
    <property type="component" value="Unassembled WGS sequence"/>
</dbReference>
<sequence length="447" mass="50685">MFSLAQNYLTRGFWGDEAWTSLISQLPYLQMLKTTAADFHPPAYYTIVEIVYKFLPPTEIVTRSISIVFYLLTIFLVYKLASEVKGPTSAEASVGKKLFGIISALVVAANPIFFIYAFEARNYTMFAFAATGSIYFLIKLSENFSWRAAVGFVLFSTLGIYTHYYMFFILAAQGLYLILFDRKILLKVIGLYIVVAILYLPWIPFLAGQVKSAGQNYWIGAIDQRTHFEAILRIFGGEFKNAFRPFLFSLSVALLVIGLIQHALRHKFEKPYLLIWLWATVPFILASLPGLAIDGLKLPFRPIFFWRYLIGAAVPLAIVMVHTSEKLPKYLFVISIAAIIALSIIIDALTFSRYPYTFRQAYQQKILPKISSQDKIVTVLPSFAEVAYYRQRFGIKNDLIVLPEGLVQFSGKSLLDAYVENQIVTIDEAPSGNYFELRPGPSLVIRD</sequence>
<evidence type="ECO:0000256" key="6">
    <source>
        <dbReference type="ARBA" id="ARBA00022989"/>
    </source>
</evidence>
<evidence type="ECO:0000313" key="11">
    <source>
        <dbReference type="Proteomes" id="UP000034493"/>
    </source>
</evidence>
<keyword evidence="2" id="KW-1003">Cell membrane</keyword>
<dbReference type="GO" id="GO:0005886">
    <property type="term" value="C:plasma membrane"/>
    <property type="evidence" value="ECO:0007669"/>
    <property type="project" value="UniProtKB-SubCell"/>
</dbReference>
<gene>
    <name evidence="10" type="ORF">UU56_C0008G0046</name>
</gene>
<evidence type="ECO:0000256" key="5">
    <source>
        <dbReference type="ARBA" id="ARBA00022692"/>
    </source>
</evidence>